<dbReference type="EMBL" id="JBBWRZ010000007">
    <property type="protein sequence ID" value="KAK8232457.1"/>
    <property type="molecule type" value="Genomic_DNA"/>
</dbReference>
<dbReference type="Proteomes" id="UP001492380">
    <property type="component" value="Unassembled WGS sequence"/>
</dbReference>
<reference evidence="2 3" key="1">
    <citation type="submission" date="2024-04" db="EMBL/GenBank/DDBJ databases">
        <title>Phyllosticta paracitricarpa is synonymous to the EU quarantine fungus P. citricarpa based on phylogenomic analyses.</title>
        <authorList>
            <consortium name="Lawrence Berkeley National Laboratory"/>
            <person name="Van Ingen-Buijs V.A."/>
            <person name="Van Westerhoven A.C."/>
            <person name="Haridas S."/>
            <person name="Skiadas P."/>
            <person name="Martin F."/>
            <person name="Groenewald J.Z."/>
            <person name="Crous P.W."/>
            <person name="Seidl M.F."/>
        </authorList>
    </citation>
    <scope>NUCLEOTIDE SEQUENCE [LARGE SCALE GENOMIC DNA]</scope>
    <source>
        <strain evidence="2 3">CBS 123374</strain>
    </source>
</reference>
<keyword evidence="1" id="KW-0472">Membrane</keyword>
<keyword evidence="1" id="KW-0812">Transmembrane</keyword>
<feature type="transmembrane region" description="Helical" evidence="1">
    <location>
        <begin position="131"/>
        <end position="156"/>
    </location>
</feature>
<evidence type="ECO:0000256" key="1">
    <source>
        <dbReference type="SAM" id="Phobius"/>
    </source>
</evidence>
<protein>
    <submittedName>
        <fullName evidence="2">Uncharacterized protein</fullName>
    </submittedName>
</protein>
<keyword evidence="3" id="KW-1185">Reference proteome</keyword>
<evidence type="ECO:0000313" key="3">
    <source>
        <dbReference type="Proteomes" id="UP001492380"/>
    </source>
</evidence>
<keyword evidence="1" id="KW-1133">Transmembrane helix</keyword>
<comment type="caution">
    <text evidence="2">The sequence shown here is derived from an EMBL/GenBank/DDBJ whole genome shotgun (WGS) entry which is preliminary data.</text>
</comment>
<accession>A0ABR1YLU0</accession>
<sequence length="213" mass="23487">MDCLEQSGSHHLLTDRILINEDHRVLLTITVCGCISQPVTPHLDAPIPPARQPTSRPTGMSSLSSHVARQRHAFLRHHGTQRAARQRETCSHASLHRTSERTKIFACRQPASKPAVCPPCFFRSCVYCTPLPLPVVVVVVHVVLVSGSLLGCLLALADHCVSDKQIGSELQTTVAKEDLRSKIIFVLPVGMCINEMKQRMSAVLARIHEKLTL</sequence>
<name>A0ABR1YLU0_9PEZI</name>
<proteinExistence type="predicted"/>
<evidence type="ECO:0000313" key="2">
    <source>
        <dbReference type="EMBL" id="KAK8232457.1"/>
    </source>
</evidence>
<gene>
    <name evidence="2" type="ORF">HDK90DRAFT_311250</name>
</gene>
<organism evidence="2 3">
    <name type="scientific">Phyllosticta capitalensis</name>
    <dbReference type="NCBI Taxonomy" id="121624"/>
    <lineage>
        <taxon>Eukaryota</taxon>
        <taxon>Fungi</taxon>
        <taxon>Dikarya</taxon>
        <taxon>Ascomycota</taxon>
        <taxon>Pezizomycotina</taxon>
        <taxon>Dothideomycetes</taxon>
        <taxon>Dothideomycetes incertae sedis</taxon>
        <taxon>Botryosphaeriales</taxon>
        <taxon>Phyllostictaceae</taxon>
        <taxon>Phyllosticta</taxon>
    </lineage>
</organism>